<dbReference type="SUPFAM" id="SSF57756">
    <property type="entry name" value="Retrovirus zinc finger-like domains"/>
    <property type="match status" value="1"/>
</dbReference>
<dbReference type="GO" id="GO:0061630">
    <property type="term" value="F:ubiquitin protein ligase activity"/>
    <property type="evidence" value="ECO:0007669"/>
    <property type="project" value="InterPro"/>
</dbReference>
<dbReference type="Gene3D" id="3.10.20.90">
    <property type="entry name" value="Phosphatidylinositol 3-kinase Catalytic Subunit, Chain A, domain 1"/>
    <property type="match status" value="1"/>
</dbReference>
<evidence type="ECO:0000256" key="3">
    <source>
        <dbReference type="ARBA" id="ARBA00022771"/>
    </source>
</evidence>
<evidence type="ECO:0000313" key="11">
    <source>
        <dbReference type="EMBL" id="JAT61384.1"/>
    </source>
</evidence>
<evidence type="ECO:0000256" key="5">
    <source>
        <dbReference type="ARBA" id="ARBA00023242"/>
    </source>
</evidence>
<feature type="compositionally biased region" description="Basic residues" evidence="7">
    <location>
        <begin position="753"/>
        <end position="762"/>
    </location>
</feature>
<organism evidence="11">
    <name type="scientific">Anthurium amnicola</name>
    <dbReference type="NCBI Taxonomy" id="1678845"/>
    <lineage>
        <taxon>Eukaryota</taxon>
        <taxon>Viridiplantae</taxon>
        <taxon>Streptophyta</taxon>
        <taxon>Embryophyta</taxon>
        <taxon>Tracheophyta</taxon>
        <taxon>Spermatophyta</taxon>
        <taxon>Magnoliopsida</taxon>
        <taxon>Liliopsida</taxon>
        <taxon>Araceae</taxon>
        <taxon>Pothoideae</taxon>
        <taxon>Potheae</taxon>
        <taxon>Anthurium</taxon>
    </lineage>
</organism>
<dbReference type="AlphaFoldDB" id="A0A1D1Z3E3"/>
<dbReference type="GO" id="GO:0008270">
    <property type="term" value="F:zinc ion binding"/>
    <property type="evidence" value="ECO:0007669"/>
    <property type="project" value="UniProtKB-KW"/>
</dbReference>
<dbReference type="InterPro" id="IPR001841">
    <property type="entry name" value="Znf_RING"/>
</dbReference>
<dbReference type="PROSITE" id="PS00518">
    <property type="entry name" value="ZF_RING_1"/>
    <property type="match status" value="1"/>
</dbReference>
<dbReference type="PROSITE" id="PS50158">
    <property type="entry name" value="ZF_CCHC"/>
    <property type="match status" value="1"/>
</dbReference>
<evidence type="ECO:0000259" key="8">
    <source>
        <dbReference type="PROSITE" id="PS50089"/>
    </source>
</evidence>
<dbReference type="InterPro" id="IPR017907">
    <property type="entry name" value="Znf_RING_CS"/>
</dbReference>
<evidence type="ECO:0000256" key="7">
    <source>
        <dbReference type="SAM" id="MobiDB-lite"/>
    </source>
</evidence>
<feature type="domain" description="DWNN" evidence="10">
    <location>
        <begin position="3"/>
        <end position="77"/>
    </location>
</feature>
<dbReference type="SMART" id="SM01180">
    <property type="entry name" value="DWNN"/>
    <property type="match status" value="1"/>
</dbReference>
<protein>
    <submittedName>
        <fullName evidence="11">E3 ubiquitin-protein ligase RBBP6</fullName>
    </submittedName>
</protein>
<dbReference type="PANTHER" id="PTHR15439">
    <property type="entry name" value="RETINOBLASTOMA-BINDING PROTEIN 6"/>
    <property type="match status" value="1"/>
</dbReference>
<dbReference type="InterPro" id="IPR001878">
    <property type="entry name" value="Znf_CCHC"/>
</dbReference>
<evidence type="ECO:0000256" key="4">
    <source>
        <dbReference type="ARBA" id="ARBA00022833"/>
    </source>
</evidence>
<feature type="compositionally biased region" description="Basic and acidic residues" evidence="7">
    <location>
        <begin position="773"/>
        <end position="802"/>
    </location>
</feature>
<dbReference type="EMBL" id="GDJX01006552">
    <property type="protein sequence ID" value="JAT61384.1"/>
    <property type="molecule type" value="Transcribed_RNA"/>
</dbReference>
<dbReference type="Gene3D" id="4.10.60.10">
    <property type="entry name" value="Zinc finger, CCHC-type"/>
    <property type="match status" value="1"/>
</dbReference>
<keyword evidence="5" id="KW-0539">Nucleus</keyword>
<reference evidence="11" key="1">
    <citation type="submission" date="2015-07" db="EMBL/GenBank/DDBJ databases">
        <title>Transcriptome Assembly of Anthurium amnicola.</title>
        <authorList>
            <person name="Suzuki J."/>
        </authorList>
    </citation>
    <scope>NUCLEOTIDE SEQUENCE</scope>
</reference>
<dbReference type="PROSITE" id="PS50089">
    <property type="entry name" value="ZF_RING_2"/>
    <property type="match status" value="1"/>
</dbReference>
<feature type="compositionally biased region" description="Basic residues" evidence="7">
    <location>
        <begin position="706"/>
        <end position="716"/>
    </location>
</feature>
<dbReference type="SUPFAM" id="SSF57850">
    <property type="entry name" value="RING/U-box"/>
    <property type="match status" value="1"/>
</dbReference>
<feature type="domain" description="RING-type" evidence="8">
    <location>
        <begin position="229"/>
        <end position="268"/>
    </location>
</feature>
<dbReference type="Gene3D" id="3.30.40.10">
    <property type="entry name" value="Zinc/RING finger domain, C3HC4 (zinc finger)"/>
    <property type="match status" value="1"/>
</dbReference>
<evidence type="ECO:0000256" key="1">
    <source>
        <dbReference type="ARBA" id="ARBA00004123"/>
    </source>
</evidence>
<sequence>MPVRFKFRSSVGFDSVDLGGRPSISVRDLRARIVQQKNLQICADFRLVISDSGTGEAYESEDCSIPEGSSVIIKRVPAAPERGDAAGIGHETGQAGFYDTLVSSPSENAAMDNFDDFGNDLYPALDAPLQDSDSDERSIYSIMRRKQDDGPRCSESPISRCQNFERSNLSEALSKENIGQNYDIVCEVEDNAKQSNLHHKAEELRELDETVAESSPAMENIDLPTELQCFLCNKIFQEAVMIPCCQHSFCDKCIRVALVDKGCCPKCSSTKCRVEDLLPNLSLRHAIEHFLETQIPIVGSEKVTPRYAPDGESGIQAKEASCALSIRQLEQILPLSPSVTGKGSNQVVAESACESLPGIKQVPPGTGSNIINLDANKPAKPIILLHKNRKLNERDDPPKDAKHVACYEGGSNFTKLPQTLARKEEAMLTTKKNKGLIATTPDASGILPPSRLRKGDRNCFMCGSPDHLIRDCPAALNPYPCLQTGNAAFHGGMPAYGAAYWHSNSFPYVRPYANIYGAPGMLPFDPAIKSVPPFGIPYMSPFYAGPQVSWMGSMGPSMISGAARPLRYPETMELQDGDQRCKSMKERLERDETFDVGDDFTEDHRYPDSRRRSSDHKFLLDKDISRSYSDVESPRLHRKHSHDGHFHGSSHQRPTCTSDDEVHSGGRKHERVSNLAVSARERTHYSEKSHSDLHDVSDSSDYHTREKSRHRHRSSSKKQSEKRGQCGSDSNHKSHHRNWRETSDDGEKVVCDHKKHCRKHHNHSEVTLAPDSSGDHRPSSKEFSHSSRHSKDKEKSSNDQLEGDRWELVDGLNEVYGSGYHYRKHRRTH</sequence>
<dbReference type="CDD" id="cd16620">
    <property type="entry name" value="vRING-HC-C4C4_RBBP6"/>
    <property type="match status" value="1"/>
</dbReference>
<dbReference type="InterPro" id="IPR013083">
    <property type="entry name" value="Znf_RING/FYVE/PHD"/>
</dbReference>
<evidence type="ECO:0000256" key="6">
    <source>
        <dbReference type="PROSITE-ProRule" id="PRU00047"/>
    </source>
</evidence>
<gene>
    <name evidence="11" type="primary">RBBP6_2</name>
    <name evidence="11" type="ORF">g.97528</name>
</gene>
<proteinExistence type="predicted"/>
<feature type="compositionally biased region" description="Basic and acidic residues" evidence="7">
    <location>
        <begin position="679"/>
        <end position="705"/>
    </location>
</feature>
<keyword evidence="2" id="KW-0479">Metal-binding</keyword>
<dbReference type="Pfam" id="PF08783">
    <property type="entry name" value="DWNN"/>
    <property type="match status" value="1"/>
</dbReference>
<dbReference type="InterPro" id="IPR014891">
    <property type="entry name" value="DWNN_domain"/>
</dbReference>
<dbReference type="GO" id="GO:0003676">
    <property type="term" value="F:nucleic acid binding"/>
    <property type="evidence" value="ECO:0007669"/>
    <property type="project" value="InterPro"/>
</dbReference>
<keyword evidence="4" id="KW-0862">Zinc</keyword>
<name>A0A1D1Z3E3_9ARAE</name>
<evidence type="ECO:0000256" key="2">
    <source>
        <dbReference type="ARBA" id="ARBA00022723"/>
    </source>
</evidence>
<comment type="subcellular location">
    <subcellularLocation>
        <location evidence="1">Nucleus</location>
    </subcellularLocation>
</comment>
<dbReference type="GO" id="GO:0006397">
    <property type="term" value="P:mRNA processing"/>
    <property type="evidence" value="ECO:0007669"/>
    <property type="project" value="InterPro"/>
</dbReference>
<keyword evidence="3 6" id="KW-0863">Zinc-finger</keyword>
<feature type="region of interest" description="Disordered" evidence="7">
    <location>
        <begin position="629"/>
        <end position="802"/>
    </location>
</feature>
<dbReference type="SMART" id="SM00343">
    <property type="entry name" value="ZnF_C2HC"/>
    <property type="match status" value="1"/>
</dbReference>
<dbReference type="PROSITE" id="PS51282">
    <property type="entry name" value="DWNN"/>
    <property type="match status" value="1"/>
</dbReference>
<dbReference type="GO" id="GO:0016567">
    <property type="term" value="P:protein ubiquitination"/>
    <property type="evidence" value="ECO:0007669"/>
    <property type="project" value="InterPro"/>
</dbReference>
<accession>A0A1D1Z3E3</accession>
<feature type="domain" description="CCHC-type" evidence="9">
    <location>
        <begin position="459"/>
        <end position="473"/>
    </location>
</feature>
<dbReference type="PANTHER" id="PTHR15439:SF11">
    <property type="entry name" value="E3 UBIQUITIN LIGASE PQT3-LIKE ISOFORM X1"/>
    <property type="match status" value="1"/>
</dbReference>
<dbReference type="InterPro" id="IPR036875">
    <property type="entry name" value="Znf_CCHC_sf"/>
</dbReference>
<dbReference type="GO" id="GO:0006511">
    <property type="term" value="P:ubiquitin-dependent protein catabolic process"/>
    <property type="evidence" value="ECO:0007669"/>
    <property type="project" value="TreeGrafter"/>
</dbReference>
<feature type="compositionally biased region" description="Basic and acidic residues" evidence="7">
    <location>
        <begin position="739"/>
        <end position="752"/>
    </location>
</feature>
<evidence type="ECO:0000259" key="9">
    <source>
        <dbReference type="PROSITE" id="PS50158"/>
    </source>
</evidence>
<dbReference type="InterPro" id="IPR033489">
    <property type="entry name" value="RBBP6"/>
</dbReference>
<dbReference type="GO" id="GO:0005634">
    <property type="term" value="C:nucleus"/>
    <property type="evidence" value="ECO:0007669"/>
    <property type="project" value="UniProtKB-SubCell"/>
</dbReference>
<evidence type="ECO:0000259" key="10">
    <source>
        <dbReference type="PROSITE" id="PS51282"/>
    </source>
</evidence>